<gene>
    <name evidence="2" type="ORF">LNKW23_45880</name>
</gene>
<dbReference type="RefSeq" id="WP_285674696.1">
    <property type="nucleotide sequence ID" value="NZ_BSYI01000062.1"/>
</dbReference>
<protein>
    <submittedName>
        <fullName evidence="2">DUF3576 domain-containing protein</fullName>
    </submittedName>
</protein>
<evidence type="ECO:0000313" key="3">
    <source>
        <dbReference type="Proteomes" id="UP001239909"/>
    </source>
</evidence>
<dbReference type="InterPro" id="IPR021959">
    <property type="entry name" value="DUF3576"/>
</dbReference>
<organism evidence="2 3">
    <name type="scientific">Paralimibaculum aggregatum</name>
    <dbReference type="NCBI Taxonomy" id="3036245"/>
    <lineage>
        <taxon>Bacteria</taxon>
        <taxon>Pseudomonadati</taxon>
        <taxon>Pseudomonadota</taxon>
        <taxon>Alphaproteobacteria</taxon>
        <taxon>Rhodobacterales</taxon>
        <taxon>Paracoccaceae</taxon>
        <taxon>Paralimibaculum</taxon>
    </lineage>
</organism>
<accession>A0ABQ6LTF5</accession>
<feature type="signal peptide" evidence="1">
    <location>
        <begin position="1"/>
        <end position="25"/>
    </location>
</feature>
<name>A0ABQ6LTF5_9RHOB</name>
<evidence type="ECO:0000313" key="2">
    <source>
        <dbReference type="EMBL" id="GMG85368.1"/>
    </source>
</evidence>
<keyword evidence="1" id="KW-0732">Signal</keyword>
<feature type="chain" id="PRO_5046500770" evidence="1">
    <location>
        <begin position="26"/>
        <end position="188"/>
    </location>
</feature>
<dbReference type="PROSITE" id="PS51257">
    <property type="entry name" value="PROKAR_LIPOPROTEIN"/>
    <property type="match status" value="1"/>
</dbReference>
<dbReference type="Pfam" id="PF12100">
    <property type="entry name" value="DUF3576"/>
    <property type="match status" value="1"/>
</dbReference>
<dbReference type="EMBL" id="BSYI01000062">
    <property type="protein sequence ID" value="GMG85368.1"/>
    <property type="molecule type" value="Genomic_DNA"/>
</dbReference>
<evidence type="ECO:0000256" key="1">
    <source>
        <dbReference type="SAM" id="SignalP"/>
    </source>
</evidence>
<sequence>MRTRSSFFLGLGAAFLLAACSGNYAADDSYQTPAPKVGQNAQVDPDDTLFGEDGFTMGGLLDGSIFGAEDPLKDGGRLPINKYIWQGTLETLDFLPLASADPFTGVIATEWSTTPQSPGQRFKVAAYVTSPDLEASSLKVAVFREDLREDGLWIPMPVSEETVRRLEDAILTRSRQIRIAELEAAEAS</sequence>
<proteinExistence type="predicted"/>
<keyword evidence="3" id="KW-1185">Reference proteome</keyword>
<reference evidence="2 3" key="1">
    <citation type="submission" date="2023-04" db="EMBL/GenBank/DDBJ databases">
        <title>Marinoamorphus aggregata gen. nov., sp. Nov., isolate from tissue of brittle star Ophioplocus japonicus.</title>
        <authorList>
            <person name="Kawano K."/>
            <person name="Sawayama S."/>
            <person name="Nakagawa S."/>
        </authorList>
    </citation>
    <scope>NUCLEOTIDE SEQUENCE [LARGE SCALE GENOMIC DNA]</scope>
    <source>
        <strain evidence="2 3">NKW23</strain>
    </source>
</reference>
<comment type="caution">
    <text evidence="2">The sequence shown here is derived from an EMBL/GenBank/DDBJ whole genome shotgun (WGS) entry which is preliminary data.</text>
</comment>
<dbReference type="Proteomes" id="UP001239909">
    <property type="component" value="Unassembled WGS sequence"/>
</dbReference>